<proteinExistence type="predicted"/>
<dbReference type="SUPFAM" id="SSF48264">
    <property type="entry name" value="Cytochrome P450"/>
    <property type="match status" value="1"/>
</dbReference>
<keyword evidence="2" id="KW-1185">Reference proteome</keyword>
<accession>A0A1F8AIF0</accession>
<comment type="caution">
    <text evidence="1">The sequence shown here is derived from an EMBL/GenBank/DDBJ whole genome shotgun (WGS) entry which is preliminary data.</text>
</comment>
<organism evidence="1 2">
    <name type="scientific">Aspergillus bombycis</name>
    <dbReference type="NCBI Taxonomy" id="109264"/>
    <lineage>
        <taxon>Eukaryota</taxon>
        <taxon>Fungi</taxon>
        <taxon>Dikarya</taxon>
        <taxon>Ascomycota</taxon>
        <taxon>Pezizomycotina</taxon>
        <taxon>Eurotiomycetes</taxon>
        <taxon>Eurotiomycetidae</taxon>
        <taxon>Eurotiales</taxon>
        <taxon>Aspergillaceae</taxon>
        <taxon>Aspergillus</taxon>
    </lineage>
</organism>
<dbReference type="GO" id="GO:0005506">
    <property type="term" value="F:iron ion binding"/>
    <property type="evidence" value="ECO:0007669"/>
    <property type="project" value="InterPro"/>
</dbReference>
<reference evidence="1 2" key="1">
    <citation type="journal article" date="2016" name="Genome Biol. Evol.">
        <title>Draft genome sequence of an aflatoxigenic Aspergillus species, A. bombycis.</title>
        <authorList>
            <person name="Moore G.G."/>
            <person name="Mack B.M."/>
            <person name="Beltz S.B."/>
            <person name="Gilbert M.K."/>
        </authorList>
    </citation>
    <scope>NUCLEOTIDE SEQUENCE [LARGE SCALE GENOMIC DNA]</scope>
    <source>
        <strain evidence="2">NRRL 26010</strain>
    </source>
</reference>
<dbReference type="Pfam" id="PF00067">
    <property type="entry name" value="p450"/>
    <property type="match status" value="1"/>
</dbReference>
<dbReference type="InterPro" id="IPR036396">
    <property type="entry name" value="Cyt_P450_sf"/>
</dbReference>
<dbReference type="GO" id="GO:0016705">
    <property type="term" value="F:oxidoreductase activity, acting on paired donors, with incorporation or reduction of molecular oxygen"/>
    <property type="evidence" value="ECO:0007669"/>
    <property type="project" value="InterPro"/>
</dbReference>
<dbReference type="InterPro" id="IPR001128">
    <property type="entry name" value="Cyt_P450"/>
</dbReference>
<dbReference type="GO" id="GO:0020037">
    <property type="term" value="F:heme binding"/>
    <property type="evidence" value="ECO:0007669"/>
    <property type="project" value="InterPro"/>
</dbReference>
<dbReference type="OrthoDB" id="6692864at2759"/>
<dbReference type="AlphaFoldDB" id="A0A1F8AIF0"/>
<sequence length="55" mass="5908">MSWVLKAFIDNDVSAPPSEPALHNDSRVVVIAGSDTTASALSNIIYFLAKHPQVL</sequence>
<name>A0A1F8AIF0_9EURO</name>
<dbReference type="GeneID" id="34443654"/>
<gene>
    <name evidence="1" type="ORF">ABOM_000264</name>
</gene>
<protein>
    <submittedName>
        <fullName evidence="1">Cytochrome P450</fullName>
    </submittedName>
</protein>
<dbReference type="RefSeq" id="XP_022394936.1">
    <property type="nucleotide sequence ID" value="XM_022527394.1"/>
</dbReference>
<dbReference type="GO" id="GO:0004497">
    <property type="term" value="F:monooxygenase activity"/>
    <property type="evidence" value="ECO:0007669"/>
    <property type="project" value="InterPro"/>
</dbReference>
<evidence type="ECO:0000313" key="2">
    <source>
        <dbReference type="Proteomes" id="UP000179179"/>
    </source>
</evidence>
<dbReference type="Gene3D" id="1.10.630.10">
    <property type="entry name" value="Cytochrome P450"/>
    <property type="match status" value="1"/>
</dbReference>
<dbReference type="EMBL" id="LYCR01000001">
    <property type="protein sequence ID" value="OGM51219.1"/>
    <property type="molecule type" value="Genomic_DNA"/>
</dbReference>
<dbReference type="STRING" id="109264.A0A1F8AIF0"/>
<dbReference type="Proteomes" id="UP000179179">
    <property type="component" value="Unassembled WGS sequence"/>
</dbReference>
<evidence type="ECO:0000313" key="1">
    <source>
        <dbReference type="EMBL" id="OGM51219.1"/>
    </source>
</evidence>